<sequence>RGVLSRECGAAHSSSCPYLTAIDWFWSRASGRSTGEKELRGCGGLGCSHSKKKRKGKKGEKKQTDSSRQDEGDHSSSDLNVGLERQLESFEQQVGTETTADLNVLQGRNSKSAIEEHERHVELQSKHEQQKTDLTKRFQAEEEILKAKLQQLTAELQEYNELKTRVEDSVFKKDLERNIQQHGSLARLAATKNREDTATSNLFKPFRGVY</sequence>
<gene>
    <name evidence="3" type="ORF">CCH79_00021105</name>
</gene>
<evidence type="ECO:0000313" key="4">
    <source>
        <dbReference type="Proteomes" id="UP000250572"/>
    </source>
</evidence>
<reference evidence="3 4" key="1">
    <citation type="journal article" date="2018" name="G3 (Bethesda)">
        <title>A High-Quality Reference Genome for the Invasive Mosquitofish Gambusia affinis Using a Chicago Library.</title>
        <authorList>
            <person name="Hoffberg S.L."/>
            <person name="Troendle N.J."/>
            <person name="Glenn T.C."/>
            <person name="Mahmud O."/>
            <person name="Louha S."/>
            <person name="Chalopin D."/>
            <person name="Bennetzen J.L."/>
            <person name="Mauricio R."/>
        </authorList>
    </citation>
    <scope>NUCLEOTIDE SEQUENCE [LARGE SCALE GENOMIC DNA]</scope>
    <source>
        <strain evidence="3">NE01/NJP1002.9</strain>
        <tissue evidence="3">Muscle</tissue>
    </source>
</reference>
<feature type="non-terminal residue" evidence="3">
    <location>
        <position position="210"/>
    </location>
</feature>
<dbReference type="EMBL" id="NHOQ01000591">
    <property type="protein sequence ID" value="PWA29430.1"/>
    <property type="molecule type" value="Genomic_DNA"/>
</dbReference>
<feature type="region of interest" description="Disordered" evidence="2">
    <location>
        <begin position="34"/>
        <end position="106"/>
    </location>
</feature>
<dbReference type="Proteomes" id="UP000250572">
    <property type="component" value="Unassembled WGS sequence"/>
</dbReference>
<feature type="non-terminal residue" evidence="3">
    <location>
        <position position="1"/>
    </location>
</feature>
<protein>
    <submittedName>
        <fullName evidence="3">Uncharacterized protein</fullName>
    </submittedName>
</protein>
<feature type="compositionally biased region" description="Basic and acidic residues" evidence="2">
    <location>
        <begin position="61"/>
        <end position="76"/>
    </location>
</feature>
<feature type="coiled-coil region" evidence="1">
    <location>
        <begin position="135"/>
        <end position="169"/>
    </location>
</feature>
<feature type="compositionally biased region" description="Basic residues" evidence="2">
    <location>
        <begin position="49"/>
        <end position="60"/>
    </location>
</feature>
<feature type="compositionally biased region" description="Polar residues" evidence="2">
    <location>
        <begin position="89"/>
        <end position="106"/>
    </location>
</feature>
<evidence type="ECO:0000313" key="3">
    <source>
        <dbReference type="EMBL" id="PWA29430.1"/>
    </source>
</evidence>
<name>A0A315W3M1_GAMAF</name>
<proteinExistence type="predicted"/>
<keyword evidence="1" id="KW-0175">Coiled coil</keyword>
<evidence type="ECO:0000256" key="2">
    <source>
        <dbReference type="SAM" id="MobiDB-lite"/>
    </source>
</evidence>
<organism evidence="3 4">
    <name type="scientific">Gambusia affinis</name>
    <name type="common">Western mosquitofish</name>
    <name type="synonym">Heterandria affinis</name>
    <dbReference type="NCBI Taxonomy" id="33528"/>
    <lineage>
        <taxon>Eukaryota</taxon>
        <taxon>Metazoa</taxon>
        <taxon>Chordata</taxon>
        <taxon>Craniata</taxon>
        <taxon>Vertebrata</taxon>
        <taxon>Euteleostomi</taxon>
        <taxon>Actinopterygii</taxon>
        <taxon>Neopterygii</taxon>
        <taxon>Teleostei</taxon>
        <taxon>Neoteleostei</taxon>
        <taxon>Acanthomorphata</taxon>
        <taxon>Ovalentaria</taxon>
        <taxon>Atherinomorphae</taxon>
        <taxon>Cyprinodontiformes</taxon>
        <taxon>Poeciliidae</taxon>
        <taxon>Poeciliinae</taxon>
        <taxon>Gambusia</taxon>
    </lineage>
</organism>
<keyword evidence="4" id="KW-1185">Reference proteome</keyword>
<dbReference type="AlphaFoldDB" id="A0A315W3M1"/>
<accession>A0A315W3M1</accession>
<comment type="caution">
    <text evidence="3">The sequence shown here is derived from an EMBL/GenBank/DDBJ whole genome shotgun (WGS) entry which is preliminary data.</text>
</comment>
<evidence type="ECO:0000256" key="1">
    <source>
        <dbReference type="SAM" id="Coils"/>
    </source>
</evidence>
<dbReference type="STRING" id="33528.ENSGAFP00000003170"/>